<dbReference type="AlphaFoldDB" id="A0A1D3TQS6"/>
<evidence type="ECO:0000256" key="2">
    <source>
        <dbReference type="ARBA" id="ARBA00022840"/>
    </source>
</evidence>
<dbReference type="InterPro" id="IPR027417">
    <property type="entry name" value="P-loop_NTPase"/>
</dbReference>
<dbReference type="GO" id="GO:0003677">
    <property type="term" value="F:DNA binding"/>
    <property type="evidence" value="ECO:0007669"/>
    <property type="project" value="InterPro"/>
</dbReference>
<evidence type="ECO:0000313" key="5">
    <source>
        <dbReference type="Proteomes" id="UP000199315"/>
    </source>
</evidence>
<gene>
    <name evidence="4" type="ORF">SAMN05421730_100367</name>
</gene>
<dbReference type="EMBL" id="FMKA01000003">
    <property type="protein sequence ID" value="SCP95946.1"/>
    <property type="molecule type" value="Genomic_DNA"/>
</dbReference>
<dbReference type="Proteomes" id="UP000199315">
    <property type="component" value="Unassembled WGS sequence"/>
</dbReference>
<dbReference type="PANTHER" id="PTHR32039">
    <property type="entry name" value="MAGNESIUM-CHELATASE SUBUNIT CHLI"/>
    <property type="match status" value="1"/>
</dbReference>
<dbReference type="PANTHER" id="PTHR32039:SF7">
    <property type="entry name" value="COMPETENCE PROTEIN COMM"/>
    <property type="match status" value="1"/>
</dbReference>
<organism evidence="4 5">
    <name type="scientific">Anaerobium acetethylicum</name>
    <dbReference type="NCBI Taxonomy" id="1619234"/>
    <lineage>
        <taxon>Bacteria</taxon>
        <taxon>Bacillati</taxon>
        <taxon>Bacillota</taxon>
        <taxon>Clostridia</taxon>
        <taxon>Lachnospirales</taxon>
        <taxon>Lachnospiraceae</taxon>
        <taxon>Anaerobium</taxon>
    </lineage>
</organism>
<dbReference type="RefSeq" id="WP_091230729.1">
    <property type="nucleotide sequence ID" value="NZ_FMKA01000003.1"/>
</dbReference>
<dbReference type="Pfam" id="PF13541">
    <property type="entry name" value="ChlI"/>
    <property type="match status" value="1"/>
</dbReference>
<dbReference type="PROSITE" id="PS50051">
    <property type="entry name" value="MCM_2"/>
    <property type="match status" value="1"/>
</dbReference>
<evidence type="ECO:0000259" key="3">
    <source>
        <dbReference type="PROSITE" id="PS50051"/>
    </source>
</evidence>
<evidence type="ECO:0000256" key="1">
    <source>
        <dbReference type="ARBA" id="ARBA00022741"/>
    </source>
</evidence>
<dbReference type="NCBIfam" id="TIGR00368">
    <property type="entry name" value="YifB family Mg chelatase-like AAA ATPase"/>
    <property type="match status" value="1"/>
</dbReference>
<proteinExistence type="predicted"/>
<dbReference type="GO" id="GO:0005524">
    <property type="term" value="F:ATP binding"/>
    <property type="evidence" value="ECO:0007669"/>
    <property type="project" value="UniProtKB-KW"/>
</dbReference>
<protein>
    <submittedName>
        <fullName evidence="4">Magnesium chelatase family protein</fullName>
    </submittedName>
</protein>
<dbReference type="OrthoDB" id="9813147at2"/>
<dbReference type="PRINTS" id="PR01657">
    <property type="entry name" value="MCMFAMILY"/>
</dbReference>
<dbReference type="Gene3D" id="3.30.230.10">
    <property type="match status" value="1"/>
</dbReference>
<dbReference type="SUPFAM" id="SSF54211">
    <property type="entry name" value="Ribosomal protein S5 domain 2-like"/>
    <property type="match status" value="1"/>
</dbReference>
<dbReference type="Pfam" id="PF13335">
    <property type="entry name" value="Mg_chelatase_C"/>
    <property type="match status" value="1"/>
</dbReference>
<dbReference type="InterPro" id="IPR000523">
    <property type="entry name" value="Mg_chelatse_chII-like_cat_dom"/>
</dbReference>
<dbReference type="Pfam" id="PF01078">
    <property type="entry name" value="Mg_chelatase"/>
    <property type="match status" value="1"/>
</dbReference>
<dbReference type="SUPFAM" id="SSF52540">
    <property type="entry name" value="P-loop containing nucleoside triphosphate hydrolases"/>
    <property type="match status" value="1"/>
</dbReference>
<sequence length="507" mass="55967">MYSRVYSAAVRGIESCQIQVEADVSDGMPSFDMVGYLGTEVREARERVKTALRNSGIVIPAKRITINLSPSDVRKEGASFDLPIAAAVLASLGFVPQSSLDDTMIIGELSLDGSIRAVNGILSIVDAAKKLGFRYCAVPKENAGEGAVISGIDVIGVGTVDDLIAFLNDRNSILPEFINIEEIFQDSYKIYESDFDEVNGQQSVKRATEVAVAGLHNILYIGPPGSGKTMIAKRIPTILPDLTLEESLEISKIYSIQGLLPKESSLILKRPFRAPHHTITPIALCGGGRIPHPGEISLADRGVLFLDELPEFTKSTLEIMRQPLEEHEVNISRLSGVYTYPANFMLVAAMNPCSCGYYPDRDRCSCSQHDVGRYLSRISQPLMDRIDICVEAPRVDYAEIAGVRKNENSAEIRRRVSRAHEIQKIRYEGTRFRFNSDLTAAGVKKYCPLGDEEEKLMEQIFGKMGLSARAYHRILKVARTIADLEGIDNITVRNLSEAACYRSTDRN</sequence>
<keyword evidence="5" id="KW-1185">Reference proteome</keyword>
<feature type="domain" description="MCM C-terminal AAA(+) ATPase" evidence="3">
    <location>
        <begin position="294"/>
        <end position="388"/>
    </location>
</feature>
<dbReference type="InterPro" id="IPR001208">
    <property type="entry name" value="MCM_dom"/>
</dbReference>
<dbReference type="InterPro" id="IPR045006">
    <property type="entry name" value="CHLI-like"/>
</dbReference>
<keyword evidence="2" id="KW-0067">ATP-binding</keyword>
<dbReference type="Gene3D" id="3.40.50.300">
    <property type="entry name" value="P-loop containing nucleotide triphosphate hydrolases"/>
    <property type="match status" value="1"/>
</dbReference>
<keyword evidence="1" id="KW-0547">Nucleotide-binding</keyword>
<name>A0A1D3TQS6_9FIRM</name>
<dbReference type="InterPro" id="IPR025158">
    <property type="entry name" value="Mg_chelat-rel_C"/>
</dbReference>
<reference evidence="4 5" key="1">
    <citation type="submission" date="2016-09" db="EMBL/GenBank/DDBJ databases">
        <authorList>
            <person name="Capua I."/>
            <person name="De Benedictis P."/>
            <person name="Joannis T."/>
            <person name="Lombin L.H."/>
            <person name="Cattoli G."/>
        </authorList>
    </citation>
    <scope>NUCLEOTIDE SEQUENCE [LARGE SCALE GENOMIC DNA]</scope>
    <source>
        <strain evidence="4 5">GluBS11</strain>
    </source>
</reference>
<dbReference type="InterPro" id="IPR014721">
    <property type="entry name" value="Ribsml_uS5_D2-typ_fold_subgr"/>
</dbReference>
<dbReference type="InterPro" id="IPR004482">
    <property type="entry name" value="Mg_chelat-rel"/>
</dbReference>
<dbReference type="InterPro" id="IPR020568">
    <property type="entry name" value="Ribosomal_Su5_D2-typ_SF"/>
</dbReference>
<accession>A0A1D3TQS6</accession>
<evidence type="ECO:0000313" key="4">
    <source>
        <dbReference type="EMBL" id="SCP95946.1"/>
    </source>
</evidence>
<dbReference type="STRING" id="1619234.SAMN05421730_100367"/>